<evidence type="ECO:0000313" key="3">
    <source>
        <dbReference type="Proteomes" id="UP000248480"/>
    </source>
</evidence>
<dbReference type="OrthoDB" id="9635065at2759"/>
<dbReference type="GO" id="GO:0051607">
    <property type="term" value="P:defense response to virus"/>
    <property type="evidence" value="ECO:0007669"/>
    <property type="project" value="InterPro"/>
</dbReference>
<dbReference type="RefSeq" id="XP_023594581.1">
    <property type="nucleotide sequence ID" value="XM_023738813.1"/>
</dbReference>
<dbReference type="Proteomes" id="UP000248480">
    <property type="component" value="Unplaced"/>
</dbReference>
<dbReference type="GO" id="GO:0009986">
    <property type="term" value="C:cell surface"/>
    <property type="evidence" value="ECO:0007669"/>
    <property type="project" value="TreeGrafter"/>
</dbReference>
<reference evidence="4 5" key="1">
    <citation type="submission" date="2025-04" db="UniProtKB">
        <authorList>
            <consortium name="RefSeq"/>
        </authorList>
    </citation>
    <scope>IDENTIFICATION</scope>
</reference>
<keyword evidence="2" id="KW-0472">Membrane</keyword>
<protein>
    <submittedName>
        <fullName evidence="4 5">Bone marrow stromal antigen 2</fullName>
    </submittedName>
</protein>
<dbReference type="PANTHER" id="PTHR15190">
    <property type="entry name" value="BONE MARROW STROMAL ANTIGEN 2"/>
    <property type="match status" value="1"/>
</dbReference>
<evidence type="ECO:0000313" key="4">
    <source>
        <dbReference type="RefSeq" id="XP_023594580.1"/>
    </source>
</evidence>
<name>A0A2Y9RLS3_TRIMA</name>
<proteinExistence type="predicted"/>
<sequence length="173" mass="18950">MAPTFYHHFPVPMDDKWGKARVGGVLLLLLLVMALGVALIIIVNSKACKDGLEVQKEGQNATHLKRQLTQAQEGFWEAQAQADACNHTVVNLTASLEVEKAQGQKKQALVEELEEEIKKLNQKLQEKMAEVEQLRKEKEARGNSHTSSSSTTLSPSVAAGLLQLLGLIMAVLL</sequence>
<feature type="compositionally biased region" description="Low complexity" evidence="1">
    <location>
        <begin position="144"/>
        <end position="153"/>
    </location>
</feature>
<feature type="transmembrane region" description="Helical" evidence="2">
    <location>
        <begin position="20"/>
        <end position="43"/>
    </location>
</feature>
<dbReference type="GeneID" id="111822049"/>
<keyword evidence="3" id="KW-1185">Reference proteome</keyword>
<dbReference type="KEGG" id="tmu:111822049"/>
<dbReference type="GO" id="GO:0008191">
    <property type="term" value="F:metalloendopeptidase inhibitor activity"/>
    <property type="evidence" value="ECO:0007669"/>
    <property type="project" value="TreeGrafter"/>
</dbReference>
<feature type="region of interest" description="Disordered" evidence="1">
    <location>
        <begin position="133"/>
        <end position="153"/>
    </location>
</feature>
<keyword evidence="2" id="KW-0812">Transmembrane</keyword>
<dbReference type="STRING" id="127582.A0A2Y9RLS3"/>
<dbReference type="RefSeq" id="XP_023594580.1">
    <property type="nucleotide sequence ID" value="XM_023738812.1"/>
</dbReference>
<dbReference type="GO" id="GO:0045087">
    <property type="term" value="P:innate immune response"/>
    <property type="evidence" value="ECO:0007669"/>
    <property type="project" value="TreeGrafter"/>
</dbReference>
<dbReference type="GO" id="GO:0005794">
    <property type="term" value="C:Golgi apparatus"/>
    <property type="evidence" value="ECO:0007669"/>
    <property type="project" value="TreeGrafter"/>
</dbReference>
<organism evidence="3 5">
    <name type="scientific">Trichechus manatus latirostris</name>
    <name type="common">Florida manatee</name>
    <dbReference type="NCBI Taxonomy" id="127582"/>
    <lineage>
        <taxon>Eukaryota</taxon>
        <taxon>Metazoa</taxon>
        <taxon>Chordata</taxon>
        <taxon>Craniata</taxon>
        <taxon>Vertebrata</taxon>
        <taxon>Euteleostomi</taxon>
        <taxon>Mammalia</taxon>
        <taxon>Eutheria</taxon>
        <taxon>Afrotheria</taxon>
        <taxon>Sirenia</taxon>
        <taxon>Trichechidae</taxon>
        <taxon>Trichechus</taxon>
    </lineage>
</organism>
<dbReference type="CTD" id="684"/>
<dbReference type="Pfam" id="PF16716">
    <property type="entry name" value="BST2"/>
    <property type="match status" value="1"/>
</dbReference>
<accession>A0A2Y9RLS3</accession>
<dbReference type="AlphaFoldDB" id="A0A2Y9RLS3"/>
<dbReference type="InterPro" id="IPR024886">
    <property type="entry name" value="BST2"/>
</dbReference>
<evidence type="ECO:0000313" key="5">
    <source>
        <dbReference type="RefSeq" id="XP_023594581.1"/>
    </source>
</evidence>
<evidence type="ECO:0000256" key="2">
    <source>
        <dbReference type="SAM" id="Phobius"/>
    </source>
</evidence>
<evidence type="ECO:0000256" key="1">
    <source>
        <dbReference type="SAM" id="MobiDB-lite"/>
    </source>
</evidence>
<keyword evidence="2" id="KW-1133">Transmembrane helix</keyword>
<dbReference type="Gene3D" id="1.20.5.1700">
    <property type="match status" value="1"/>
</dbReference>
<feature type="compositionally biased region" description="Basic and acidic residues" evidence="1">
    <location>
        <begin position="133"/>
        <end position="142"/>
    </location>
</feature>
<gene>
    <name evidence="4 5" type="primary">BST2</name>
</gene>
<dbReference type="PANTHER" id="PTHR15190:SF1">
    <property type="entry name" value="BONE MARROW STROMAL ANTIGEN 2"/>
    <property type="match status" value="1"/>
</dbReference>